<dbReference type="AlphaFoldDB" id="A0A1I7G0Z7"/>
<feature type="chain" id="PRO_5010242529" description="DKNYY family protein" evidence="1">
    <location>
        <begin position="25"/>
        <end position="204"/>
    </location>
</feature>
<keyword evidence="1" id="KW-0732">Signal</keyword>
<dbReference type="STRING" id="388950.GCA_001611675_03765"/>
<dbReference type="Proteomes" id="UP000182491">
    <property type="component" value="Unassembled WGS sequence"/>
</dbReference>
<evidence type="ECO:0000313" key="2">
    <source>
        <dbReference type="EMBL" id="SFU42132.1"/>
    </source>
</evidence>
<feature type="signal peptide" evidence="1">
    <location>
        <begin position="1"/>
        <end position="24"/>
    </location>
</feature>
<dbReference type="RefSeq" id="WP_139237083.1">
    <property type="nucleotide sequence ID" value="NZ_BMXC01000001.1"/>
</dbReference>
<evidence type="ECO:0000256" key="1">
    <source>
        <dbReference type="SAM" id="SignalP"/>
    </source>
</evidence>
<sequence>MKCNSRLSLSLLLLLQCVLFSCQREEDLSPKEELIPLQVGNQWTYQVINYMHSGEALDTSLYRRAVLRDTIIYNSRWYILNDGYIVQNSNEGYVYYNRGGQVALILYQNADYGSIGYTYQYPGYLLYVLTTRINTLAPIENAYYSFMGYTFEIENQYTTPNSPTVSSFQKDYVSPDVGLVRSDLFYGDTGRLMRRYELVNYRLN</sequence>
<organism evidence="2 3">
    <name type="scientific">Pontibacter akesuensis</name>
    <dbReference type="NCBI Taxonomy" id="388950"/>
    <lineage>
        <taxon>Bacteria</taxon>
        <taxon>Pseudomonadati</taxon>
        <taxon>Bacteroidota</taxon>
        <taxon>Cytophagia</taxon>
        <taxon>Cytophagales</taxon>
        <taxon>Hymenobacteraceae</taxon>
        <taxon>Pontibacter</taxon>
    </lineage>
</organism>
<dbReference type="PROSITE" id="PS51257">
    <property type="entry name" value="PROKAR_LIPOPROTEIN"/>
    <property type="match status" value="1"/>
</dbReference>
<name>A0A1I7G0Z7_9BACT</name>
<evidence type="ECO:0008006" key="4">
    <source>
        <dbReference type="Google" id="ProtNLM"/>
    </source>
</evidence>
<accession>A0A1I7G0Z7</accession>
<keyword evidence="3" id="KW-1185">Reference proteome</keyword>
<gene>
    <name evidence="2" type="ORF">SAMN04487941_0630</name>
</gene>
<protein>
    <recommendedName>
        <fullName evidence="4">DKNYY family protein</fullName>
    </recommendedName>
</protein>
<reference evidence="3" key="1">
    <citation type="submission" date="2016-10" db="EMBL/GenBank/DDBJ databases">
        <authorList>
            <person name="Varghese N."/>
        </authorList>
    </citation>
    <scope>NUCLEOTIDE SEQUENCE [LARGE SCALE GENOMIC DNA]</scope>
    <source>
        <strain evidence="3">DSM 18820</strain>
    </source>
</reference>
<proteinExistence type="predicted"/>
<evidence type="ECO:0000313" key="3">
    <source>
        <dbReference type="Proteomes" id="UP000182491"/>
    </source>
</evidence>
<dbReference type="EMBL" id="FPCA01000001">
    <property type="protein sequence ID" value="SFU42132.1"/>
    <property type="molecule type" value="Genomic_DNA"/>
</dbReference>
<dbReference type="OrthoDB" id="850184at2"/>